<dbReference type="Gene3D" id="3.30.420.10">
    <property type="entry name" value="Ribonuclease H-like superfamily/Ribonuclease H"/>
    <property type="match status" value="1"/>
</dbReference>
<name>A0A816XHF0_9BILA</name>
<dbReference type="InterPro" id="IPR050951">
    <property type="entry name" value="Retrovirus_Pol_polyprotein"/>
</dbReference>
<protein>
    <recommendedName>
        <fullName evidence="1">Integrase catalytic domain-containing protein</fullName>
    </recommendedName>
</protein>
<dbReference type="InterPro" id="IPR012337">
    <property type="entry name" value="RNaseH-like_sf"/>
</dbReference>
<proteinExistence type="predicted"/>
<evidence type="ECO:0000313" key="3">
    <source>
        <dbReference type="Proteomes" id="UP000663887"/>
    </source>
</evidence>
<dbReference type="InterPro" id="IPR041588">
    <property type="entry name" value="Integrase_H2C2"/>
</dbReference>
<dbReference type="InterPro" id="IPR036397">
    <property type="entry name" value="RNaseH_sf"/>
</dbReference>
<dbReference type="GO" id="GO:0003676">
    <property type="term" value="F:nucleic acid binding"/>
    <property type="evidence" value="ECO:0007669"/>
    <property type="project" value="InterPro"/>
</dbReference>
<dbReference type="SUPFAM" id="SSF53098">
    <property type="entry name" value="Ribonuclease H-like"/>
    <property type="match status" value="1"/>
</dbReference>
<feature type="domain" description="Integrase catalytic" evidence="1">
    <location>
        <begin position="332"/>
        <end position="434"/>
    </location>
</feature>
<dbReference type="CDD" id="cd22744">
    <property type="entry name" value="OTU"/>
    <property type="match status" value="1"/>
</dbReference>
<reference evidence="2" key="1">
    <citation type="submission" date="2021-02" db="EMBL/GenBank/DDBJ databases">
        <authorList>
            <person name="Nowell W R."/>
        </authorList>
    </citation>
    <scope>NUCLEOTIDE SEQUENCE</scope>
</reference>
<dbReference type="GO" id="GO:0015074">
    <property type="term" value="P:DNA integration"/>
    <property type="evidence" value="ECO:0007669"/>
    <property type="project" value="InterPro"/>
</dbReference>
<dbReference type="PANTHER" id="PTHR37984">
    <property type="entry name" value="PROTEIN CBG26694"/>
    <property type="match status" value="1"/>
</dbReference>
<feature type="non-terminal residue" evidence="2">
    <location>
        <position position="1"/>
    </location>
</feature>
<dbReference type="EMBL" id="CAJNRG010013235">
    <property type="protein sequence ID" value="CAF2146626.1"/>
    <property type="molecule type" value="Genomic_DNA"/>
</dbReference>
<evidence type="ECO:0000313" key="2">
    <source>
        <dbReference type="EMBL" id="CAF2146626.1"/>
    </source>
</evidence>
<dbReference type="Proteomes" id="UP000663887">
    <property type="component" value="Unassembled WGS sequence"/>
</dbReference>
<dbReference type="PROSITE" id="PS50994">
    <property type="entry name" value="INTEGRASE"/>
    <property type="match status" value="1"/>
</dbReference>
<dbReference type="InterPro" id="IPR001584">
    <property type="entry name" value="Integrase_cat-core"/>
</dbReference>
<gene>
    <name evidence="2" type="ORF">XDN619_LOCUS27872</name>
</gene>
<dbReference type="PANTHER" id="PTHR37984:SF5">
    <property type="entry name" value="PROTEIN NYNRIN-LIKE"/>
    <property type="match status" value="1"/>
</dbReference>
<dbReference type="AlphaFoldDB" id="A0A816XHF0"/>
<accession>A0A816XHF0</accession>
<dbReference type="Pfam" id="PF17921">
    <property type="entry name" value="Integrase_H2C2"/>
    <property type="match status" value="1"/>
</dbReference>
<organism evidence="2 3">
    <name type="scientific">Rotaria magnacalcarata</name>
    <dbReference type="NCBI Taxonomy" id="392030"/>
    <lineage>
        <taxon>Eukaryota</taxon>
        <taxon>Metazoa</taxon>
        <taxon>Spiralia</taxon>
        <taxon>Gnathifera</taxon>
        <taxon>Rotifera</taxon>
        <taxon>Eurotatoria</taxon>
        <taxon>Bdelloidea</taxon>
        <taxon>Philodinida</taxon>
        <taxon>Philodinidae</taxon>
        <taxon>Rotaria</taxon>
    </lineage>
</organism>
<sequence>LRQQIVSELIAHPKLYGLDLNKSGKFELKIMSQEGINLIPQAIMAFSNLYNCKVIVFEKRRYPINFGEDNLPNLCYLNSYNSLHYNLLIKDNVKIIVNNIEEKALNINNISQNLNLISPSPLILSEGRVESEVNLKNNETVNLCNKNLNKSEINFKNNCNILANMENTACIKKFENNKKILASMESDTLEILVISSPKLIFNKWSKQEISIMQRANAQLKLLKSFITNYPPSDARVIRCKHTPNLELFLPNINAIQIVENILVCEVDIGLDTHRYLAIVPLDKYIQGAIDIHLSHSHCGQHVLQNLLRETVWNPHDWRVIKDVCHTCQMCQRFKAPCNVAHPGYKKIISTCMPIRPLVDRPAVDQYTKYMYTVPLKNKTSENVVQALEKVVFQRCLQLPSRILSDNGPEFDNTLYRHLLVKHNIQPIYGTYACPIEEDSNVKGYIFIWTLLLSHCDVCADIS</sequence>
<dbReference type="Pfam" id="PF00665">
    <property type="entry name" value="rve"/>
    <property type="match status" value="1"/>
</dbReference>
<evidence type="ECO:0000259" key="1">
    <source>
        <dbReference type="PROSITE" id="PS50994"/>
    </source>
</evidence>
<comment type="caution">
    <text evidence="2">The sequence shown here is derived from an EMBL/GenBank/DDBJ whole genome shotgun (WGS) entry which is preliminary data.</text>
</comment>